<evidence type="ECO:0000313" key="1">
    <source>
        <dbReference type="EMBL" id="KFG63521.1"/>
    </source>
</evidence>
<dbReference type="VEuPathDB" id="ToxoDB:TGRUB_430030"/>
<sequence>MKSSDSFHLVHEISVPYSTSALDPHLLPARYHGNDTSFTPIPTVATSPQPVPNVSMDLASQGPLPSTLQCPAAPSLSTAVDGGPLVPGFLPPASSGVVSPSSSLLLSSAPPPVHYNAFQFYATAQCQQQNLCQPAASSWGPATAGVVASSGSSQLSGSPFLPVFLPPMNSSLYVTPDP</sequence>
<accession>A0A086M3Q3</accession>
<dbReference type="Proteomes" id="UP000028834">
    <property type="component" value="Unassembled WGS sequence"/>
</dbReference>
<protein>
    <submittedName>
        <fullName evidence="1">Uncharacterized protein</fullName>
    </submittedName>
</protein>
<proteinExistence type="predicted"/>
<dbReference type="EMBL" id="AFYV02000934">
    <property type="protein sequence ID" value="KFG63521.1"/>
    <property type="molecule type" value="Genomic_DNA"/>
</dbReference>
<dbReference type="AlphaFoldDB" id="A0A086M3Q3"/>
<organism evidence="1 2">
    <name type="scientific">Toxoplasma gondii RUB</name>
    <dbReference type="NCBI Taxonomy" id="935652"/>
    <lineage>
        <taxon>Eukaryota</taxon>
        <taxon>Sar</taxon>
        <taxon>Alveolata</taxon>
        <taxon>Apicomplexa</taxon>
        <taxon>Conoidasida</taxon>
        <taxon>Coccidia</taxon>
        <taxon>Eucoccidiorida</taxon>
        <taxon>Eimeriorina</taxon>
        <taxon>Sarcocystidae</taxon>
        <taxon>Toxoplasma</taxon>
    </lineage>
</organism>
<feature type="non-terminal residue" evidence="1">
    <location>
        <position position="178"/>
    </location>
</feature>
<reference evidence="1 2" key="1">
    <citation type="submission" date="2014-05" db="EMBL/GenBank/DDBJ databases">
        <authorList>
            <person name="Sibley D."/>
            <person name="Venepally P."/>
            <person name="Karamycheva S."/>
            <person name="Hadjithomas M."/>
            <person name="Khan A."/>
            <person name="Brunk B."/>
            <person name="Roos D."/>
            <person name="Caler E."/>
            <person name="Lorenzi H."/>
        </authorList>
    </citation>
    <scope>NUCLEOTIDE SEQUENCE [LARGE SCALE GENOMIC DNA]</scope>
    <source>
        <strain evidence="1 2">RUB</strain>
    </source>
</reference>
<comment type="caution">
    <text evidence="1">The sequence shown here is derived from an EMBL/GenBank/DDBJ whole genome shotgun (WGS) entry which is preliminary data.</text>
</comment>
<name>A0A086M3Q3_TOXGO</name>
<gene>
    <name evidence="1" type="ORF">TGRUB_430030</name>
</gene>
<evidence type="ECO:0000313" key="2">
    <source>
        <dbReference type="Proteomes" id="UP000028834"/>
    </source>
</evidence>